<evidence type="ECO:0000256" key="3">
    <source>
        <dbReference type="ARBA" id="ARBA00022806"/>
    </source>
</evidence>
<dbReference type="PANTHER" id="PTHR47961:SF6">
    <property type="entry name" value="DNA-DIRECTED DNA POLYMERASE"/>
    <property type="match status" value="1"/>
</dbReference>
<evidence type="ECO:0000313" key="7">
    <source>
        <dbReference type="EMBL" id="WCE45882.1"/>
    </source>
</evidence>
<dbReference type="SUPFAM" id="SSF52540">
    <property type="entry name" value="P-loop containing nucleoside triphosphate hydrolases"/>
    <property type="match status" value="2"/>
</dbReference>
<dbReference type="KEGG" id="wne:PIG85_09595"/>
<accession>A0AB38XNW3</accession>
<dbReference type="AlphaFoldDB" id="A0AB38XNW3"/>
<dbReference type="GO" id="GO:0016787">
    <property type="term" value="F:hydrolase activity"/>
    <property type="evidence" value="ECO:0007669"/>
    <property type="project" value="UniProtKB-KW"/>
</dbReference>
<dbReference type="SMART" id="SM00490">
    <property type="entry name" value="HELICc"/>
    <property type="match status" value="1"/>
</dbReference>
<dbReference type="Proteomes" id="UP001211044">
    <property type="component" value="Chromosome"/>
</dbReference>
<gene>
    <name evidence="7" type="ORF">PIG85_09595</name>
</gene>
<evidence type="ECO:0000313" key="8">
    <source>
        <dbReference type="Proteomes" id="UP001211044"/>
    </source>
</evidence>
<name>A0AB38XNW3_9ACTO</name>
<dbReference type="InterPro" id="IPR011545">
    <property type="entry name" value="DEAD/DEAH_box_helicase_dom"/>
</dbReference>
<protein>
    <submittedName>
        <fullName evidence="7">DEAD/DEAH box helicase family protein</fullName>
    </submittedName>
</protein>
<dbReference type="InterPro" id="IPR050474">
    <property type="entry name" value="Hel308_SKI2-like"/>
</dbReference>
<dbReference type="Pfam" id="PF00270">
    <property type="entry name" value="DEAD"/>
    <property type="match status" value="1"/>
</dbReference>
<evidence type="ECO:0000256" key="4">
    <source>
        <dbReference type="ARBA" id="ARBA00022840"/>
    </source>
</evidence>
<dbReference type="GO" id="GO:0005524">
    <property type="term" value="F:ATP binding"/>
    <property type="evidence" value="ECO:0007669"/>
    <property type="project" value="UniProtKB-KW"/>
</dbReference>
<dbReference type="PANTHER" id="PTHR47961">
    <property type="entry name" value="DNA POLYMERASE THETA, PUTATIVE (AFU_ORTHOLOGUE AFUA_1G05260)-RELATED"/>
    <property type="match status" value="1"/>
</dbReference>
<dbReference type="GeneID" id="35866279"/>
<evidence type="ECO:0000259" key="6">
    <source>
        <dbReference type="PROSITE" id="PS51194"/>
    </source>
</evidence>
<feature type="domain" description="Helicase ATP-binding" evidence="5">
    <location>
        <begin position="151"/>
        <end position="320"/>
    </location>
</feature>
<keyword evidence="2" id="KW-0378">Hydrolase</keyword>
<evidence type="ECO:0000259" key="5">
    <source>
        <dbReference type="PROSITE" id="PS51192"/>
    </source>
</evidence>
<sequence length="883" mass="100811">MSDKQVTVGDLVFSDIDSNEFLKQLYANLLYNYGLHRLGLVDRHPYDVDFEAALRFADLLSKSTHPTNRDRHRVWAQEIALLCHILYPQDARTKAYVSAIFTTLGNYPGLKQLGVTSDAGILDAAFNAYQAEYLTVPGDKSMKFFAPQKKIYDRLNDGKFSFSAPTSLGKSFIMRTFITNQIKSGVKANFAIIVPSKALINETRSKLIADLGEDLERRNYRIVSAAGDIVLEGDHNFIFVLTPERLLYLLIGKPAIEFEYVFFDESHKLSGKNSRAPFYYQTVTILQHRHRPPHFVFASPNIPNPEVFLRLVDPNSDENETNAVATQYSPVTQFKYLVNLHENTISSYNDHTQEFTHLASLQAQDTTTQGVTRFVSESSRGSDHRGQTIVFHSARHHAVQAARDYAQSLADLNDKDLDDLAKDIERDVHEDYYLSGLIRRGVSYHIGYLPPAIRERIEGLFREGKISTLFCTSTLLEGVNLPADNLVITTNKIGRAGMTAVDFKNLIGRVGRIEFNLYGNVFIIVGDQLASEQKAKELLQANVPAQKLSVQTDSQIISKKMKQGVVKDLQEGRIEFSKGNESYERYDMKRKFGLMLLRDITTGRQSLVREEFSDYLDEQATNSIIATFSRREGQQDDDINVSIDQAEALTHAIQAGLQYPQLSPNGKFSYDETLAFLQRLASIFKWRIYNPETLGRTPKGSDQLAMLSWYTVLLLQWMEGHGLRSIMNRAIEHHRKTGIVWINRQPNRYLDSKEHRNLVFSDTLEAIEQVILFELSNYFLKFSNEYKKVHGKEQFDNDWYEYVEYGTTKQETILLQRLGFTRESATYIRINVSNAIFLHEGKPHLNPILLESSNINVRKEANEIRYNVPEAFSMPLTPSSDTR</sequence>
<dbReference type="PROSITE" id="PS51194">
    <property type="entry name" value="HELICASE_CTER"/>
    <property type="match status" value="1"/>
</dbReference>
<evidence type="ECO:0000256" key="2">
    <source>
        <dbReference type="ARBA" id="ARBA00022801"/>
    </source>
</evidence>
<keyword evidence="1" id="KW-0547">Nucleotide-binding</keyword>
<dbReference type="GO" id="GO:0004386">
    <property type="term" value="F:helicase activity"/>
    <property type="evidence" value="ECO:0007669"/>
    <property type="project" value="UniProtKB-KW"/>
</dbReference>
<dbReference type="Gene3D" id="3.40.50.300">
    <property type="entry name" value="P-loop containing nucleotide triphosphate hydrolases"/>
    <property type="match status" value="2"/>
</dbReference>
<dbReference type="EMBL" id="CP116394">
    <property type="protein sequence ID" value="WCE45882.1"/>
    <property type="molecule type" value="Genomic_DNA"/>
</dbReference>
<organism evidence="7 8">
    <name type="scientific">Winkia neuii subsp. anitrata</name>
    <dbReference type="NCBI Taxonomy" id="29318"/>
    <lineage>
        <taxon>Bacteria</taxon>
        <taxon>Bacillati</taxon>
        <taxon>Actinomycetota</taxon>
        <taxon>Actinomycetes</taxon>
        <taxon>Actinomycetales</taxon>
        <taxon>Actinomycetaceae</taxon>
        <taxon>Winkia</taxon>
    </lineage>
</organism>
<keyword evidence="3 7" id="KW-0347">Helicase</keyword>
<dbReference type="RefSeq" id="WP_231782327.1">
    <property type="nucleotide sequence ID" value="NZ_CP116394.1"/>
</dbReference>
<evidence type="ECO:0000256" key="1">
    <source>
        <dbReference type="ARBA" id="ARBA00022741"/>
    </source>
</evidence>
<dbReference type="InterPro" id="IPR001650">
    <property type="entry name" value="Helicase_C-like"/>
</dbReference>
<dbReference type="InterPro" id="IPR027417">
    <property type="entry name" value="P-loop_NTPase"/>
</dbReference>
<keyword evidence="4" id="KW-0067">ATP-binding</keyword>
<proteinExistence type="predicted"/>
<dbReference type="Pfam" id="PF00271">
    <property type="entry name" value="Helicase_C"/>
    <property type="match status" value="1"/>
</dbReference>
<reference evidence="7" key="1">
    <citation type="submission" date="2023-01" db="EMBL/GenBank/DDBJ databases">
        <title>Comparative Genomic Analysis of the Clinically-Derived Winkia Strain NY0527 Provides Evidence into the Taxonomic Reassignment of Winkia neuii and Characterizes Their Virulence Traits.</title>
        <authorList>
            <person name="Cai X."/>
            <person name="Peng Y."/>
            <person name="Li M."/>
            <person name="Qiu Y."/>
            <person name="Wang Y."/>
            <person name="Xu L."/>
            <person name="Hou Q."/>
        </authorList>
    </citation>
    <scope>NUCLEOTIDE SEQUENCE</scope>
    <source>
        <strain evidence="7">NY0527</strain>
    </source>
</reference>
<dbReference type="GO" id="GO:0003676">
    <property type="term" value="F:nucleic acid binding"/>
    <property type="evidence" value="ECO:0007669"/>
    <property type="project" value="InterPro"/>
</dbReference>
<feature type="domain" description="Helicase C-terminal" evidence="6">
    <location>
        <begin position="366"/>
        <end position="556"/>
    </location>
</feature>
<dbReference type="SMART" id="SM00487">
    <property type="entry name" value="DEXDc"/>
    <property type="match status" value="1"/>
</dbReference>
<dbReference type="InterPro" id="IPR014001">
    <property type="entry name" value="Helicase_ATP-bd"/>
</dbReference>
<dbReference type="PROSITE" id="PS51192">
    <property type="entry name" value="HELICASE_ATP_BIND_1"/>
    <property type="match status" value="1"/>
</dbReference>